<evidence type="ECO:0000256" key="4">
    <source>
        <dbReference type="ARBA" id="ARBA00022692"/>
    </source>
</evidence>
<feature type="active site" evidence="9">
    <location>
        <position position="138"/>
    </location>
</feature>
<comment type="similarity">
    <text evidence="1 9 11">Belongs to the peptidase A8 family.</text>
</comment>
<dbReference type="KEGG" id="cts:Ctha_1607"/>
<evidence type="ECO:0000256" key="5">
    <source>
        <dbReference type="ARBA" id="ARBA00022750"/>
    </source>
</evidence>
<dbReference type="GO" id="GO:0005886">
    <property type="term" value="C:plasma membrane"/>
    <property type="evidence" value="ECO:0007669"/>
    <property type="project" value="UniProtKB-SubCell"/>
</dbReference>
<evidence type="ECO:0000256" key="1">
    <source>
        <dbReference type="ARBA" id="ARBA00006139"/>
    </source>
</evidence>
<evidence type="ECO:0000256" key="6">
    <source>
        <dbReference type="ARBA" id="ARBA00022801"/>
    </source>
</evidence>
<dbReference type="eggNOG" id="COG0597">
    <property type="taxonomic scope" value="Bacteria"/>
</dbReference>
<dbReference type="PROSITE" id="PS00855">
    <property type="entry name" value="SPASE_II"/>
    <property type="match status" value="1"/>
</dbReference>
<keyword evidence="3 9" id="KW-0645">Protease</keyword>
<feature type="active site" evidence="9">
    <location>
        <position position="112"/>
    </location>
</feature>
<dbReference type="PANTHER" id="PTHR33695">
    <property type="entry name" value="LIPOPROTEIN SIGNAL PEPTIDASE"/>
    <property type="match status" value="1"/>
</dbReference>
<dbReference type="InterPro" id="IPR001872">
    <property type="entry name" value="Peptidase_A8"/>
</dbReference>
<dbReference type="OrthoDB" id="9810259at2"/>
<keyword evidence="5 9" id="KW-0064">Aspartyl protease</keyword>
<keyword evidence="12" id="KW-0449">Lipoprotein</keyword>
<protein>
    <recommendedName>
        <fullName evidence="9">Lipoprotein signal peptidase</fullName>
        <ecNumber evidence="9">3.4.23.36</ecNumber>
    </recommendedName>
    <alternativeName>
        <fullName evidence="9">Prolipoprotein signal peptidase</fullName>
    </alternativeName>
    <alternativeName>
        <fullName evidence="9">Signal peptidase II</fullName>
        <shortName evidence="9">SPase II</shortName>
    </alternativeName>
</protein>
<keyword evidence="8 9" id="KW-0472">Membrane</keyword>
<dbReference type="HOGENOM" id="CLU_083252_0_0_10"/>
<keyword evidence="7 9" id="KW-1133">Transmembrane helix</keyword>
<keyword evidence="13" id="KW-1185">Reference proteome</keyword>
<dbReference type="AlphaFoldDB" id="B3QSL8"/>
<accession>B3QSL8</accession>
<evidence type="ECO:0000313" key="12">
    <source>
        <dbReference type="EMBL" id="ACF14065.1"/>
    </source>
</evidence>
<dbReference type="PRINTS" id="PR00781">
    <property type="entry name" value="LIPOSIGPTASE"/>
</dbReference>
<sequence length="171" mass="19183">MKIFLIAIAVIVVDQVTKFLAKELLFHGPGVVPLIGDWLKLTYTENRGIAFGLEMGGPLFVTGFAIAATIGICYYLYISRRDNIYYTTAFGLILGGAIGNLIDRFAYGQVIDFIHFDLYRGYIFGNYLALWPIFNIADSAITIGVCVMLIWYNHIFEEPAPTELDQDHQSV</sequence>
<dbReference type="RefSeq" id="WP_012500149.1">
    <property type="nucleotide sequence ID" value="NC_011026.1"/>
</dbReference>
<proteinExistence type="inferred from homology"/>
<gene>
    <name evidence="9" type="primary">lspA</name>
    <name evidence="12" type="ordered locus">Ctha_1607</name>
</gene>
<feature type="transmembrane region" description="Helical" evidence="9">
    <location>
        <begin position="127"/>
        <end position="152"/>
    </location>
</feature>
<dbReference type="EC" id="3.4.23.36" evidence="9"/>
<evidence type="ECO:0000256" key="3">
    <source>
        <dbReference type="ARBA" id="ARBA00022670"/>
    </source>
</evidence>
<keyword evidence="4 9" id="KW-0812">Transmembrane</keyword>
<dbReference type="STRING" id="517418.Ctha_1607"/>
<feature type="transmembrane region" description="Helical" evidence="9">
    <location>
        <begin position="59"/>
        <end position="77"/>
    </location>
</feature>
<evidence type="ECO:0000256" key="10">
    <source>
        <dbReference type="RuleBase" id="RU000594"/>
    </source>
</evidence>
<dbReference type="NCBIfam" id="TIGR00077">
    <property type="entry name" value="lspA"/>
    <property type="match status" value="1"/>
</dbReference>
<keyword evidence="9" id="KW-0997">Cell inner membrane</keyword>
<evidence type="ECO:0000256" key="11">
    <source>
        <dbReference type="RuleBase" id="RU004181"/>
    </source>
</evidence>
<name>B3QSL8_CHLT3</name>
<comment type="catalytic activity">
    <reaction evidence="9 10">
        <text>Release of signal peptides from bacterial membrane prolipoproteins. Hydrolyzes -Xaa-Yaa-Zaa-|-(S,diacylglyceryl)Cys-, in which Xaa is hydrophobic (preferably Leu), and Yaa (Ala or Ser) and Zaa (Gly or Ala) have small, neutral side chains.</text>
        <dbReference type="EC" id="3.4.23.36"/>
    </reaction>
</comment>
<evidence type="ECO:0000256" key="7">
    <source>
        <dbReference type="ARBA" id="ARBA00022989"/>
    </source>
</evidence>
<keyword evidence="2 9" id="KW-1003">Cell membrane</keyword>
<dbReference type="PANTHER" id="PTHR33695:SF1">
    <property type="entry name" value="LIPOPROTEIN SIGNAL PEPTIDASE"/>
    <property type="match status" value="1"/>
</dbReference>
<reference evidence="12 13" key="1">
    <citation type="submission" date="2008-06" db="EMBL/GenBank/DDBJ databases">
        <title>Complete sequence of Chloroherpeton thalassium ATCC 35110.</title>
        <authorList>
            <consortium name="US DOE Joint Genome Institute"/>
            <person name="Lucas S."/>
            <person name="Copeland A."/>
            <person name="Lapidus A."/>
            <person name="Glavina del Rio T."/>
            <person name="Dalin E."/>
            <person name="Tice H."/>
            <person name="Bruce D."/>
            <person name="Goodwin L."/>
            <person name="Pitluck S."/>
            <person name="Schmutz J."/>
            <person name="Larimer F."/>
            <person name="Land M."/>
            <person name="Hauser L."/>
            <person name="Kyrpides N."/>
            <person name="Mikhailova N."/>
            <person name="Liu Z."/>
            <person name="Li T."/>
            <person name="Zhao F."/>
            <person name="Overmann J."/>
            <person name="Bryant D.A."/>
            <person name="Richardson P."/>
        </authorList>
    </citation>
    <scope>NUCLEOTIDE SEQUENCE [LARGE SCALE GENOMIC DNA]</scope>
    <source>
        <strain evidence="13">ATCC 35110 / GB-78</strain>
    </source>
</reference>
<evidence type="ECO:0000313" key="13">
    <source>
        <dbReference type="Proteomes" id="UP000001208"/>
    </source>
</evidence>
<dbReference type="GO" id="GO:0006508">
    <property type="term" value="P:proteolysis"/>
    <property type="evidence" value="ECO:0007669"/>
    <property type="project" value="UniProtKB-KW"/>
</dbReference>
<feature type="transmembrane region" description="Helical" evidence="9">
    <location>
        <begin position="84"/>
        <end position="107"/>
    </location>
</feature>
<dbReference type="EMBL" id="CP001100">
    <property type="protein sequence ID" value="ACF14065.1"/>
    <property type="molecule type" value="Genomic_DNA"/>
</dbReference>
<dbReference type="GO" id="GO:0004190">
    <property type="term" value="F:aspartic-type endopeptidase activity"/>
    <property type="evidence" value="ECO:0007669"/>
    <property type="project" value="UniProtKB-UniRule"/>
</dbReference>
<dbReference type="UniPathway" id="UPA00665"/>
<keyword evidence="6 9" id="KW-0378">Hydrolase</keyword>
<evidence type="ECO:0000256" key="8">
    <source>
        <dbReference type="ARBA" id="ARBA00023136"/>
    </source>
</evidence>
<dbReference type="Pfam" id="PF01252">
    <property type="entry name" value="Peptidase_A8"/>
    <property type="match status" value="1"/>
</dbReference>
<comment type="pathway">
    <text evidence="9">Protein modification; lipoprotein biosynthesis (signal peptide cleavage).</text>
</comment>
<dbReference type="NCBIfam" id="NF011368">
    <property type="entry name" value="PRK14787.1"/>
    <property type="match status" value="1"/>
</dbReference>
<comment type="subcellular location">
    <subcellularLocation>
        <location evidence="9">Cell inner membrane</location>
        <topology evidence="9">Multi-pass membrane protein</topology>
    </subcellularLocation>
</comment>
<dbReference type="Proteomes" id="UP000001208">
    <property type="component" value="Chromosome"/>
</dbReference>
<comment type="caution">
    <text evidence="9">Lacks conserved residue(s) required for the propagation of feature annotation.</text>
</comment>
<dbReference type="HAMAP" id="MF_00161">
    <property type="entry name" value="LspA"/>
    <property type="match status" value="1"/>
</dbReference>
<evidence type="ECO:0000256" key="2">
    <source>
        <dbReference type="ARBA" id="ARBA00022475"/>
    </source>
</evidence>
<organism evidence="12 13">
    <name type="scientific">Chloroherpeton thalassium (strain ATCC 35110 / GB-78)</name>
    <dbReference type="NCBI Taxonomy" id="517418"/>
    <lineage>
        <taxon>Bacteria</taxon>
        <taxon>Pseudomonadati</taxon>
        <taxon>Chlorobiota</taxon>
        <taxon>Chlorobiia</taxon>
        <taxon>Chlorobiales</taxon>
        <taxon>Chloroherpetonaceae</taxon>
        <taxon>Chloroherpeton</taxon>
    </lineage>
</organism>
<evidence type="ECO:0000256" key="9">
    <source>
        <dbReference type="HAMAP-Rule" id="MF_00161"/>
    </source>
</evidence>
<comment type="function">
    <text evidence="9 10">This protein specifically catalyzes the removal of signal peptides from prolipoproteins.</text>
</comment>